<accession>A0ABX1K942</accession>
<proteinExistence type="predicted"/>
<evidence type="ECO:0000313" key="2">
    <source>
        <dbReference type="Proteomes" id="UP001429745"/>
    </source>
</evidence>
<name>A0ABX1K942_9MICO</name>
<dbReference type="Proteomes" id="UP001429745">
    <property type="component" value="Unassembled WGS sequence"/>
</dbReference>
<comment type="caution">
    <text evidence="1">The sequence shown here is derived from an EMBL/GenBank/DDBJ whole genome shotgun (WGS) entry which is preliminary data.</text>
</comment>
<dbReference type="SUPFAM" id="SSF54826">
    <property type="entry name" value="Enolase N-terminal domain-like"/>
    <property type="match status" value="1"/>
</dbReference>
<dbReference type="RefSeq" id="WP_168911645.1">
    <property type="nucleotide sequence ID" value="NZ_JABACI010000001.1"/>
</dbReference>
<protein>
    <recommendedName>
        <fullName evidence="3">Mandelate racemase</fullName>
    </recommendedName>
</protein>
<dbReference type="Gene3D" id="3.20.20.120">
    <property type="entry name" value="Enolase-like C-terminal domain"/>
    <property type="match status" value="1"/>
</dbReference>
<sequence>MIAITDVDLRVAAVRTRLPFRYGIAEMTAAPHVAVEVRIRDGQGPEVSGWASEHLPPKWFTKNPHTSFSDDLADMVEVVERAAAFASGLYAPDAFQLWRLIDAAQMRWAGVHGVPGLLAGLGTSLVERAMIDAVCRAQRIPFPVALRSGVLGFDPGTIHEELEGVRWRALFPDRPATSIALRHTVALTDPLHGADVQDHPVDDLPVSLESVLLSHRVRYLKVKTVGDPVVDRDRLATIFGLCEKSSITPRLTIDGNESMRDGGSLTSWIGFLLRDPDIGGLLRESLIAVEQPLHRDVALGAELAVTLATLMEDGVAVIIDESDDDLHAVRRAMDLGYAGGTYKGCKGVFRGLANAALVANRRRLGHRTLLTAEDLSTLPPLTVAQDLVVAATMGLEHVERNGQHYFGRLAPISPDADGLAVSAHPDLYQLGSDGGAHLRISDGMFAIGSILDAPFGFAPELNLTGLQELSIDSARAAI</sequence>
<reference evidence="1 2" key="1">
    <citation type="submission" date="2020-04" db="EMBL/GenBank/DDBJ databases">
        <title>CFH 90308 Microbacterium sp.</title>
        <authorList>
            <person name="Nie G."/>
            <person name="Ming H."/>
            <person name="Xia T."/>
        </authorList>
    </citation>
    <scope>NUCLEOTIDE SEQUENCE [LARGE SCALE GENOMIC DNA]</scope>
    <source>
        <strain evidence="1 2">CFH 90308</strain>
    </source>
</reference>
<dbReference type="InterPro" id="IPR036849">
    <property type="entry name" value="Enolase-like_C_sf"/>
</dbReference>
<organism evidence="1 2">
    <name type="scientific">Microbacterium salsuginis</name>
    <dbReference type="NCBI Taxonomy" id="2722803"/>
    <lineage>
        <taxon>Bacteria</taxon>
        <taxon>Bacillati</taxon>
        <taxon>Actinomycetota</taxon>
        <taxon>Actinomycetes</taxon>
        <taxon>Micrococcales</taxon>
        <taxon>Microbacteriaceae</taxon>
        <taxon>Microbacterium</taxon>
    </lineage>
</organism>
<keyword evidence="2" id="KW-1185">Reference proteome</keyword>
<evidence type="ECO:0000313" key="1">
    <source>
        <dbReference type="EMBL" id="NLP83210.1"/>
    </source>
</evidence>
<dbReference type="EMBL" id="JABACI010000001">
    <property type="protein sequence ID" value="NLP83210.1"/>
    <property type="molecule type" value="Genomic_DNA"/>
</dbReference>
<dbReference type="InterPro" id="IPR029017">
    <property type="entry name" value="Enolase-like_N"/>
</dbReference>
<dbReference type="Gene3D" id="3.30.390.10">
    <property type="entry name" value="Enolase-like, N-terminal domain"/>
    <property type="match status" value="1"/>
</dbReference>
<evidence type="ECO:0008006" key="3">
    <source>
        <dbReference type="Google" id="ProtNLM"/>
    </source>
</evidence>
<gene>
    <name evidence="1" type="ORF">HF576_05075</name>
</gene>